<accession>A0ABT4B2C1</accession>
<keyword evidence="2" id="KW-1185">Reference proteome</keyword>
<dbReference type="Gene3D" id="3.80.10.10">
    <property type="entry name" value="Ribonuclease Inhibitor"/>
    <property type="match status" value="1"/>
</dbReference>
<sequence length="306" mass="33050">MTINSKLSTFAGLPIVAWDADETPADPTAVAWRLEVEEFDADESEIGLAFEALLKRTGEGGPVALVVGEWGEAYERTFPIDLLVRNATRLGRLRALFAAELTFEQCEISWIKQDDITPLLEAFPALETLWVRGADGLALRPLRHEGLRELVLQSGGLPAEVVRAVGASDFPNLQRLELWLGVDNYGGDARADDLAPILAGRALPALTSLGFRNAEIADEVAAALAAAPIVARLAELDLSMGALSEAGGEALLAGQPLTHLKSLNLSHHFLSEELAQRVVDELPGVLVDVSDRQQEEEWGRYTAVSE</sequence>
<dbReference type="EMBL" id="JAPNTZ010000007">
    <property type="protein sequence ID" value="MCY1140644.1"/>
    <property type="molecule type" value="Genomic_DNA"/>
</dbReference>
<dbReference type="InterPro" id="IPR047722">
    <property type="entry name" value="STM4015-like"/>
</dbReference>
<evidence type="ECO:0000313" key="1">
    <source>
        <dbReference type="EMBL" id="MCY1140644.1"/>
    </source>
</evidence>
<protein>
    <submittedName>
        <fullName evidence="1">STM4015 family protein</fullName>
    </submittedName>
</protein>
<organism evidence="1 2">
    <name type="scientific">Paractinoplanes pyxinae</name>
    <dbReference type="NCBI Taxonomy" id="2997416"/>
    <lineage>
        <taxon>Bacteria</taxon>
        <taxon>Bacillati</taxon>
        <taxon>Actinomycetota</taxon>
        <taxon>Actinomycetes</taxon>
        <taxon>Micromonosporales</taxon>
        <taxon>Micromonosporaceae</taxon>
        <taxon>Paractinoplanes</taxon>
    </lineage>
</organism>
<evidence type="ECO:0000313" key="2">
    <source>
        <dbReference type="Proteomes" id="UP001151002"/>
    </source>
</evidence>
<dbReference type="InterPro" id="IPR032675">
    <property type="entry name" value="LRR_dom_sf"/>
</dbReference>
<reference evidence="1" key="1">
    <citation type="submission" date="2022-11" db="EMBL/GenBank/DDBJ databases">
        <authorList>
            <person name="Somphong A."/>
            <person name="Phongsopitanun W."/>
        </authorList>
    </citation>
    <scope>NUCLEOTIDE SEQUENCE</scope>
    <source>
        <strain evidence="1">Pm04-4</strain>
    </source>
</reference>
<dbReference type="NCBIfam" id="NF038076">
    <property type="entry name" value="fam_STM4015"/>
    <property type="match status" value="1"/>
</dbReference>
<gene>
    <name evidence="1" type="ORF">OWR29_21815</name>
</gene>
<proteinExistence type="predicted"/>
<dbReference type="RefSeq" id="WP_267564904.1">
    <property type="nucleotide sequence ID" value="NZ_JAPNTZ010000007.1"/>
</dbReference>
<name>A0ABT4B2C1_9ACTN</name>
<comment type="caution">
    <text evidence="1">The sequence shown here is derived from an EMBL/GenBank/DDBJ whole genome shotgun (WGS) entry which is preliminary data.</text>
</comment>
<dbReference type="Proteomes" id="UP001151002">
    <property type="component" value="Unassembled WGS sequence"/>
</dbReference>
<dbReference type="SUPFAM" id="SSF52047">
    <property type="entry name" value="RNI-like"/>
    <property type="match status" value="1"/>
</dbReference>